<feature type="transmembrane region" description="Helical" evidence="1">
    <location>
        <begin position="79"/>
        <end position="100"/>
    </location>
</feature>
<organism evidence="2 5">
    <name type="scientific">Leptospira kmetyi</name>
    <dbReference type="NCBI Taxonomy" id="408139"/>
    <lineage>
        <taxon>Bacteria</taxon>
        <taxon>Pseudomonadati</taxon>
        <taxon>Spirochaetota</taxon>
        <taxon>Spirochaetia</taxon>
        <taxon>Leptospirales</taxon>
        <taxon>Leptospiraceae</taxon>
        <taxon>Leptospira</taxon>
    </lineage>
</organism>
<protein>
    <submittedName>
        <fullName evidence="2">Uncharacterized protein</fullName>
    </submittedName>
</protein>
<reference evidence="3 4" key="1">
    <citation type="submission" date="2017-07" db="EMBL/GenBank/DDBJ databases">
        <title>Leptospira spp. isolated from tropical soils.</title>
        <authorList>
            <person name="Thibeaux R."/>
            <person name="Iraola G."/>
            <person name="Ferres I."/>
            <person name="Bierque E."/>
            <person name="Girault D."/>
            <person name="Soupe-Gilbert M.-E."/>
            <person name="Picardeau M."/>
            <person name="Goarant C."/>
        </authorList>
    </citation>
    <scope>NUCLEOTIDE SEQUENCE [LARGE SCALE GENOMIC DNA]</scope>
    <source>
        <strain evidence="3 4">JW2-C-B1</strain>
    </source>
</reference>
<evidence type="ECO:0000313" key="4">
    <source>
        <dbReference type="Proteomes" id="UP000231919"/>
    </source>
</evidence>
<feature type="transmembrane region" description="Helical" evidence="1">
    <location>
        <begin position="106"/>
        <end position="126"/>
    </location>
</feature>
<dbReference type="Proteomes" id="UP000231919">
    <property type="component" value="Unassembled WGS sequence"/>
</dbReference>
<reference evidence="2 5" key="2">
    <citation type="submission" date="2018-11" db="EMBL/GenBank/DDBJ databases">
        <title>Complete genome sequence of Leptospira kmetyi isolate LS 001/16 from soil sample associated with a leptospirosis patient in Kelantan.</title>
        <authorList>
            <person name="Muhammad Yusoff F."/>
            <person name="Muhammad Yusoff S."/>
            <person name="Ahmad M.N."/>
            <person name="Yusof N.Y."/>
            <person name="Aziah I."/>
        </authorList>
    </citation>
    <scope>NUCLEOTIDE SEQUENCE [LARGE SCALE GENOMIC DNA]</scope>
    <source>
        <strain evidence="2 5">LS 001/16</strain>
    </source>
</reference>
<dbReference type="EMBL" id="CP033614">
    <property type="protein sequence ID" value="AYV56171.1"/>
    <property type="molecule type" value="Genomic_DNA"/>
</dbReference>
<gene>
    <name evidence="3" type="ORF">CH378_10275</name>
    <name evidence="2" type="ORF">EFP84_12045</name>
</gene>
<accession>A0A2M9XRK5</accession>
<keyword evidence="1" id="KW-0472">Membrane</keyword>
<proteinExistence type="predicted"/>
<sequence>MNPEEKAKLLETLDLILKHLQNQSSNSGSDYKVVLYLVPIFGIVFGCSLLFFVFYWWYRQRIEIIKAGLYKKETFDLRTYSFFLGLILTFVGIALSIGFISVLGQSLAMLGGLVPLGTGLGLLCYYKFSRSR</sequence>
<dbReference type="OrthoDB" id="345464at2"/>
<name>A0A2M9XRK5_9LEPT</name>
<keyword evidence="1" id="KW-0812">Transmembrane</keyword>
<keyword evidence="4" id="KW-1185">Reference proteome</keyword>
<evidence type="ECO:0000313" key="3">
    <source>
        <dbReference type="EMBL" id="PJZ29827.1"/>
    </source>
</evidence>
<evidence type="ECO:0000313" key="2">
    <source>
        <dbReference type="EMBL" id="AYV56171.1"/>
    </source>
</evidence>
<dbReference type="AlphaFoldDB" id="A0A2M9XRK5"/>
<evidence type="ECO:0000313" key="5">
    <source>
        <dbReference type="Proteomes" id="UP000276407"/>
    </source>
</evidence>
<dbReference type="EMBL" id="NPDP01000016">
    <property type="protein sequence ID" value="PJZ29827.1"/>
    <property type="molecule type" value="Genomic_DNA"/>
</dbReference>
<keyword evidence="1" id="KW-1133">Transmembrane helix</keyword>
<evidence type="ECO:0000256" key="1">
    <source>
        <dbReference type="SAM" id="Phobius"/>
    </source>
</evidence>
<feature type="transmembrane region" description="Helical" evidence="1">
    <location>
        <begin position="33"/>
        <end position="58"/>
    </location>
</feature>
<dbReference type="Proteomes" id="UP000276407">
    <property type="component" value="Chromosome 1"/>
</dbReference>
<dbReference type="KEGG" id="lkm:EFP84_12045"/>
<dbReference type="RefSeq" id="WP_010572920.1">
    <property type="nucleotide sequence ID" value="NZ_CP033614.1"/>
</dbReference>